<feature type="transmembrane region" description="Helical" evidence="1">
    <location>
        <begin position="5"/>
        <end position="23"/>
    </location>
</feature>
<dbReference type="Proteomes" id="UP000217083">
    <property type="component" value="Unassembled WGS sequence"/>
</dbReference>
<protein>
    <submittedName>
        <fullName evidence="2">TIGR04086 family membrane protein</fullName>
    </submittedName>
</protein>
<keyword evidence="1" id="KW-1133">Transmembrane helix</keyword>
<keyword evidence="1" id="KW-0812">Transmembrane</keyword>
<feature type="transmembrane region" description="Helical" evidence="1">
    <location>
        <begin position="60"/>
        <end position="80"/>
    </location>
</feature>
<reference evidence="3" key="1">
    <citation type="submission" date="2017-08" db="EMBL/GenBank/DDBJ databases">
        <authorList>
            <person name="Huang Z."/>
        </authorList>
    </citation>
    <scope>NUCLEOTIDE SEQUENCE [LARGE SCALE GENOMIC DNA]</scope>
    <source>
        <strain evidence="3">SA5d-4</strain>
    </source>
</reference>
<dbReference type="AlphaFoldDB" id="A0A263BW91"/>
<keyword evidence="3" id="KW-1185">Reference proteome</keyword>
<sequence length="114" mass="12447">MGYGLLTILILIISASLIISLLLKFTSLEEGSFNWLFYALTFITLFIGGFISGGKAKEKGWMIGLGTGLLYTLVVFFVQYLGYQDAFSMEQYVHHGTGILSAMFGGMLGVNVAK</sequence>
<feature type="transmembrane region" description="Helical" evidence="1">
    <location>
        <begin position="35"/>
        <end position="53"/>
    </location>
</feature>
<dbReference type="Pfam" id="PF12670">
    <property type="entry name" value="DUF3792"/>
    <property type="match status" value="1"/>
</dbReference>
<dbReference type="InterPro" id="IPR023804">
    <property type="entry name" value="DUF3792_TM"/>
</dbReference>
<evidence type="ECO:0000313" key="2">
    <source>
        <dbReference type="EMBL" id="OZM58011.1"/>
    </source>
</evidence>
<comment type="caution">
    <text evidence="2">The sequence shown here is derived from an EMBL/GenBank/DDBJ whole genome shotgun (WGS) entry which is preliminary data.</text>
</comment>
<proteinExistence type="predicted"/>
<dbReference type="NCBIfam" id="TIGR04086">
    <property type="entry name" value="TIGR04086_membr"/>
    <property type="match status" value="1"/>
</dbReference>
<keyword evidence="1" id="KW-0472">Membrane</keyword>
<organism evidence="2 3">
    <name type="scientific">Lottiidibacillus patelloidae</name>
    <dbReference type="NCBI Taxonomy" id="2670334"/>
    <lineage>
        <taxon>Bacteria</taxon>
        <taxon>Bacillati</taxon>
        <taxon>Bacillota</taxon>
        <taxon>Bacilli</taxon>
        <taxon>Bacillales</taxon>
        <taxon>Bacillaceae</taxon>
        <taxon>Lottiidibacillus</taxon>
    </lineage>
</organism>
<reference evidence="2 3" key="2">
    <citation type="submission" date="2017-09" db="EMBL/GenBank/DDBJ databases">
        <title>Bacillus patelloidae sp. nov., isolated from the intestinal tract of a marine limpet.</title>
        <authorList>
            <person name="Liu R."/>
            <person name="Dong C."/>
            <person name="Shao Z."/>
        </authorList>
    </citation>
    <scope>NUCLEOTIDE SEQUENCE [LARGE SCALE GENOMIC DNA]</scope>
    <source>
        <strain evidence="2 3">SA5d-4</strain>
    </source>
</reference>
<dbReference type="EMBL" id="NPIA01000002">
    <property type="protein sequence ID" value="OZM58011.1"/>
    <property type="molecule type" value="Genomic_DNA"/>
</dbReference>
<evidence type="ECO:0000313" key="3">
    <source>
        <dbReference type="Proteomes" id="UP000217083"/>
    </source>
</evidence>
<name>A0A263BW91_9BACI</name>
<evidence type="ECO:0000256" key="1">
    <source>
        <dbReference type="SAM" id="Phobius"/>
    </source>
</evidence>
<gene>
    <name evidence="2" type="ORF">CIB95_05600</name>
</gene>
<accession>A0A263BW91</accession>
<feature type="transmembrane region" description="Helical" evidence="1">
    <location>
        <begin position="92"/>
        <end position="113"/>
    </location>
</feature>